<dbReference type="Pfam" id="PF12793">
    <property type="entry name" value="SgrR_N"/>
    <property type="match status" value="1"/>
</dbReference>
<feature type="domain" description="Solute-binding protein family 5" evidence="2">
    <location>
        <begin position="178"/>
        <end position="446"/>
    </location>
</feature>
<dbReference type="GO" id="GO:0015833">
    <property type="term" value="P:peptide transport"/>
    <property type="evidence" value="ECO:0007669"/>
    <property type="project" value="TreeGrafter"/>
</dbReference>
<dbReference type="PANTHER" id="PTHR30290:SF72">
    <property type="entry name" value="HTH-TYPE TRANSCRIPTIONAL REGULATOR SGRR"/>
    <property type="match status" value="1"/>
</dbReference>
<evidence type="ECO:0000259" key="2">
    <source>
        <dbReference type="Pfam" id="PF00496"/>
    </source>
</evidence>
<comment type="caution">
    <text evidence="4">The sequence shown here is derived from an EMBL/GenBank/DDBJ whole genome shotgun (WGS) entry which is preliminary data.</text>
</comment>
<dbReference type="GO" id="GO:1904680">
    <property type="term" value="F:peptide transmembrane transporter activity"/>
    <property type="evidence" value="ECO:0007669"/>
    <property type="project" value="TreeGrafter"/>
</dbReference>
<evidence type="ECO:0000256" key="1">
    <source>
        <dbReference type="ARBA" id="ARBA00023125"/>
    </source>
</evidence>
<dbReference type="Pfam" id="PF00496">
    <property type="entry name" value="SBP_bac_5"/>
    <property type="match status" value="1"/>
</dbReference>
<evidence type="ECO:0000313" key="4">
    <source>
        <dbReference type="EMBL" id="MBB6695978.1"/>
    </source>
</evidence>
<dbReference type="InterPro" id="IPR025370">
    <property type="entry name" value="SgrR_HTH_N"/>
</dbReference>
<dbReference type="RefSeq" id="WP_185139923.1">
    <property type="nucleotide sequence ID" value="NZ_JACJVR010000155.1"/>
</dbReference>
<gene>
    <name evidence="4" type="ORF">H7B90_31785</name>
</gene>
<name>A0A841UAH1_9BACL</name>
<protein>
    <submittedName>
        <fullName evidence="4">SgrR family transcriptional regulator</fullName>
    </submittedName>
</protein>
<dbReference type="AlphaFoldDB" id="A0A841UAH1"/>
<dbReference type="EMBL" id="JACJVR010000155">
    <property type="protein sequence ID" value="MBB6695978.1"/>
    <property type="molecule type" value="Genomic_DNA"/>
</dbReference>
<keyword evidence="1" id="KW-0238">DNA-binding</keyword>
<dbReference type="Gene3D" id="3.40.190.10">
    <property type="entry name" value="Periplasmic binding protein-like II"/>
    <property type="match status" value="1"/>
</dbReference>
<evidence type="ECO:0000259" key="3">
    <source>
        <dbReference type="Pfam" id="PF12793"/>
    </source>
</evidence>
<dbReference type="InterPro" id="IPR039424">
    <property type="entry name" value="SBP_5"/>
</dbReference>
<dbReference type="GO" id="GO:0003677">
    <property type="term" value="F:DNA binding"/>
    <property type="evidence" value="ECO:0007669"/>
    <property type="project" value="UniProtKB-KW"/>
</dbReference>
<feature type="domain" description="Transcriptional regulator SgrR N-terminal HTH" evidence="3">
    <location>
        <begin position="5"/>
        <end position="101"/>
    </location>
</feature>
<dbReference type="Gene3D" id="3.10.105.10">
    <property type="entry name" value="Dipeptide-binding Protein, Domain 3"/>
    <property type="match status" value="1"/>
</dbReference>
<proteinExistence type="predicted"/>
<accession>A0A841UAH1</accession>
<dbReference type="PANTHER" id="PTHR30290">
    <property type="entry name" value="PERIPLASMIC BINDING COMPONENT OF ABC TRANSPORTER"/>
    <property type="match status" value="1"/>
</dbReference>
<keyword evidence="5" id="KW-1185">Reference proteome</keyword>
<organism evidence="4 5">
    <name type="scientific">Cohnella xylanilytica</name>
    <dbReference type="NCBI Taxonomy" id="557555"/>
    <lineage>
        <taxon>Bacteria</taxon>
        <taxon>Bacillati</taxon>
        <taxon>Bacillota</taxon>
        <taxon>Bacilli</taxon>
        <taxon>Bacillales</taxon>
        <taxon>Paenibacillaceae</taxon>
        <taxon>Cohnella</taxon>
    </lineage>
</organism>
<dbReference type="CDD" id="cd08507">
    <property type="entry name" value="PBP2_SgrR_like"/>
    <property type="match status" value="1"/>
</dbReference>
<sequence length="602" mass="68044">MSAVERYLTLYERFQAGLPAGAPVEATLEELAESLYCTPRNAKLILRRLEEEGLIAWLPGRGRGNRSRIAFKAEKEPLLLELSQGLAQRGEYKRSFELLNEYGSGTSVKPKFLDWLNGQFGFAKEKNEGAEPSDVLRFPVYRPPLTLDPARVNYAFDAHLVRQIFDRLVRFDEKQGRIVPGIAHHWTSNEDATEWIFHLRKGAVFHNGREATSEDVVFTFARLAGNTPNRWLMRGVERVEPIGSRTVRFRLSRPNRIFDRFLCSAASSVLPCGFGGMDEAAFFGLPIGSGPFRLVECGPQRIELSAHAGYYGGRPFLDGVRIAIVPEECQTAITALPSILHTFDTDLNEADGGKPDERWQQLMKLCQGCTLIAWNLNKEGPQQSEAFRRAVRLILHPQDMIAELGGERVLAASSFRPESSAARPQSAFDPKRVRAALKESGYDGSVLRIVAHEKYENDVRWIERRLAEWGIRAEAFFSGWAAGSDPESRARTDLTISGFVLAEDEVCEIEVYEHGDCIVNSFLDEDRLSWIRGRIDAALAAESAEGRRMVLREIEDRLRDEAAFLFLHHRRLNTYLHPALRGVNLNSLGWIDFKDVWFEHPA</sequence>
<dbReference type="InterPro" id="IPR000914">
    <property type="entry name" value="SBP_5_dom"/>
</dbReference>
<reference evidence="4 5" key="1">
    <citation type="submission" date="2020-08" db="EMBL/GenBank/DDBJ databases">
        <title>Cohnella phylogeny.</title>
        <authorList>
            <person name="Dunlap C."/>
        </authorList>
    </citation>
    <scope>NUCLEOTIDE SEQUENCE [LARGE SCALE GENOMIC DNA]</scope>
    <source>
        <strain evidence="4 5">DSM 25239</strain>
    </source>
</reference>
<dbReference type="Proteomes" id="UP000553776">
    <property type="component" value="Unassembled WGS sequence"/>
</dbReference>
<dbReference type="SUPFAM" id="SSF53850">
    <property type="entry name" value="Periplasmic binding protein-like II"/>
    <property type="match status" value="1"/>
</dbReference>
<evidence type="ECO:0000313" key="5">
    <source>
        <dbReference type="Proteomes" id="UP000553776"/>
    </source>
</evidence>